<dbReference type="AlphaFoldDB" id="A0A367XU40"/>
<organism evidence="1 2">
    <name type="scientific">Candida viswanathii</name>
    <dbReference type="NCBI Taxonomy" id="5486"/>
    <lineage>
        <taxon>Eukaryota</taxon>
        <taxon>Fungi</taxon>
        <taxon>Dikarya</taxon>
        <taxon>Ascomycota</taxon>
        <taxon>Saccharomycotina</taxon>
        <taxon>Pichiomycetes</taxon>
        <taxon>Debaryomycetaceae</taxon>
        <taxon>Candida/Lodderomyces clade</taxon>
        <taxon>Candida</taxon>
    </lineage>
</organism>
<keyword evidence="2" id="KW-1185">Reference proteome</keyword>
<dbReference type="OrthoDB" id="4028065at2759"/>
<accession>A0A367XU40</accession>
<name>A0A367XU40_9ASCO</name>
<gene>
    <name evidence="1" type="ORF">Cantr_05941</name>
</gene>
<proteinExistence type="predicted"/>
<protein>
    <submittedName>
        <fullName evidence="1">Uncharacterized protein</fullName>
    </submittedName>
</protein>
<dbReference type="EMBL" id="QLNQ01000029">
    <property type="protein sequence ID" value="RCK56332.1"/>
    <property type="molecule type" value="Genomic_DNA"/>
</dbReference>
<reference evidence="1 2" key="1">
    <citation type="submission" date="2018-06" db="EMBL/GenBank/DDBJ databases">
        <title>Whole genome sequencing of Candida tropicalis (genome annotated by CSBL at Korea University).</title>
        <authorList>
            <person name="Ahn J."/>
        </authorList>
    </citation>
    <scope>NUCLEOTIDE SEQUENCE [LARGE SCALE GENOMIC DNA]</scope>
    <source>
        <strain evidence="1 2">ATCC 20962</strain>
    </source>
</reference>
<comment type="caution">
    <text evidence="1">The sequence shown here is derived from an EMBL/GenBank/DDBJ whole genome shotgun (WGS) entry which is preliminary data.</text>
</comment>
<evidence type="ECO:0000313" key="1">
    <source>
        <dbReference type="EMBL" id="RCK56332.1"/>
    </source>
</evidence>
<dbReference type="Proteomes" id="UP000253472">
    <property type="component" value="Unassembled WGS sequence"/>
</dbReference>
<evidence type="ECO:0000313" key="2">
    <source>
        <dbReference type="Proteomes" id="UP000253472"/>
    </source>
</evidence>
<sequence>MDDIIVFKLPRSPPLPDFYYDSENVGQFQIVDVALEEEIKDYVTQVTMETDFYVVQTASGLLRIHSARSGLEDLESHDLLDRDDDDDDEYLNFLTLKYGDLDHRIEEYMDNYTDHHKCGL</sequence>